<gene>
    <name evidence="3" type="ORF">IV203_006509</name>
    <name evidence="2" type="ORF">IV203_006624</name>
</gene>
<proteinExistence type="predicted"/>
<organism evidence="2 4">
    <name type="scientific">Nitzschia inconspicua</name>
    <dbReference type="NCBI Taxonomy" id="303405"/>
    <lineage>
        <taxon>Eukaryota</taxon>
        <taxon>Sar</taxon>
        <taxon>Stramenopiles</taxon>
        <taxon>Ochrophyta</taxon>
        <taxon>Bacillariophyta</taxon>
        <taxon>Bacillariophyceae</taxon>
        <taxon>Bacillariophycidae</taxon>
        <taxon>Bacillariales</taxon>
        <taxon>Bacillariaceae</taxon>
        <taxon>Nitzschia</taxon>
    </lineage>
</organism>
<feature type="region of interest" description="Disordered" evidence="1">
    <location>
        <begin position="1"/>
        <end position="79"/>
    </location>
</feature>
<feature type="compositionally biased region" description="Low complexity" evidence="1">
    <location>
        <begin position="39"/>
        <end position="50"/>
    </location>
</feature>
<evidence type="ECO:0000313" key="3">
    <source>
        <dbReference type="EMBL" id="KAG7340105.1"/>
    </source>
</evidence>
<feature type="compositionally biased region" description="Low complexity" evidence="1">
    <location>
        <begin position="181"/>
        <end position="194"/>
    </location>
</feature>
<dbReference type="Proteomes" id="UP000693970">
    <property type="component" value="Unassembled WGS sequence"/>
</dbReference>
<dbReference type="EMBL" id="JAGRRH010000028">
    <property type="protein sequence ID" value="KAG7340105.1"/>
    <property type="molecule type" value="Genomic_DNA"/>
</dbReference>
<accession>A0A9K3PA81</accession>
<name>A0A9K3PA81_9STRA</name>
<protein>
    <submittedName>
        <fullName evidence="2">Uncharacterized protein</fullName>
    </submittedName>
</protein>
<dbReference type="EMBL" id="JAGRRH010000035">
    <property type="protein sequence ID" value="KAG7339371.1"/>
    <property type="molecule type" value="Genomic_DNA"/>
</dbReference>
<dbReference type="AlphaFoldDB" id="A0A9K3PA81"/>
<feature type="compositionally biased region" description="Basic and acidic residues" evidence="1">
    <location>
        <begin position="206"/>
        <end position="229"/>
    </location>
</feature>
<evidence type="ECO:0000256" key="1">
    <source>
        <dbReference type="SAM" id="MobiDB-lite"/>
    </source>
</evidence>
<feature type="compositionally biased region" description="Polar residues" evidence="1">
    <location>
        <begin position="7"/>
        <end position="16"/>
    </location>
</feature>
<feature type="region of interest" description="Disordered" evidence="1">
    <location>
        <begin position="145"/>
        <end position="266"/>
    </location>
</feature>
<keyword evidence="4" id="KW-1185">Reference proteome</keyword>
<evidence type="ECO:0000313" key="4">
    <source>
        <dbReference type="Proteomes" id="UP000693970"/>
    </source>
</evidence>
<feature type="compositionally biased region" description="Polar residues" evidence="1">
    <location>
        <begin position="145"/>
        <end position="179"/>
    </location>
</feature>
<comment type="caution">
    <text evidence="2">The sequence shown here is derived from an EMBL/GenBank/DDBJ whole genome shotgun (WGS) entry which is preliminary data.</text>
</comment>
<feature type="region of interest" description="Disordered" evidence="1">
    <location>
        <begin position="295"/>
        <end position="320"/>
    </location>
</feature>
<evidence type="ECO:0000313" key="2">
    <source>
        <dbReference type="EMBL" id="KAG7339371.1"/>
    </source>
</evidence>
<reference evidence="2" key="2">
    <citation type="submission" date="2021-04" db="EMBL/GenBank/DDBJ databases">
        <authorList>
            <person name="Podell S."/>
        </authorList>
    </citation>
    <scope>NUCLEOTIDE SEQUENCE</scope>
    <source>
        <strain evidence="2">Hildebrandi</strain>
    </source>
</reference>
<sequence length="501" mass="54532">MSFDLATISTAVNSSHQKNESRPVVVMPSGGILNGKKYSAGQKAGQSSSAPRSQTPGRDGRFTHGTAEIASRPTSPAISRSRDIVQEVYDRMGVNYVRGQSTFEFDDKNSSILIHAGTKSVTKSPSRNRTNIRYMYNATTETTVESDARSVRSNVSSANPAYRWSSSRSVSTTPQNNQVVAYPSSTRSAAASASKQQQLPSYLVDNSHDYEEKDDRDGNNDDCDRRLEDRDEEREEEGGRQSPVSIKSRISVFSGIGGGKPSANTKKPFASSIVAQKIYAAEHKKNHFSKAKVSTLNITTSSGPKGDRNEHSTTPSQRSLKSGVVNNFLAAINKQSCSTPTVVSNVGTIGRPSDVSAKSIPAEIVPANPNNLDCDDHSIAASSVSGEDFAAATGTTKHEASLSIDKVRSATAASPLTKEIIERMIEDTLQAKFGELQEILETRIRRMEDDTNARLDEMEKKLHALMYDCRSEEVETIENEASSAKASVVVKSSYQQHYRPF</sequence>
<reference evidence="2" key="1">
    <citation type="journal article" date="2021" name="Sci. Rep.">
        <title>Diploid genomic architecture of Nitzschia inconspicua, an elite biomass production diatom.</title>
        <authorList>
            <person name="Oliver A."/>
            <person name="Podell S."/>
            <person name="Pinowska A."/>
            <person name="Traller J.C."/>
            <person name="Smith S.R."/>
            <person name="McClure R."/>
            <person name="Beliaev A."/>
            <person name="Bohutskyi P."/>
            <person name="Hill E.A."/>
            <person name="Rabines A."/>
            <person name="Zheng H."/>
            <person name="Allen L.Z."/>
            <person name="Kuo A."/>
            <person name="Grigoriev I.V."/>
            <person name="Allen A.E."/>
            <person name="Hazlebeck D."/>
            <person name="Allen E.E."/>
        </authorList>
    </citation>
    <scope>NUCLEOTIDE SEQUENCE</scope>
    <source>
        <strain evidence="2">Hildebrandi</strain>
    </source>
</reference>